<dbReference type="OrthoDB" id="9800988at2"/>
<protein>
    <submittedName>
        <fullName evidence="2">Pimeloyl-ACP methyl ester carboxylesterase</fullName>
    </submittedName>
</protein>
<dbReference type="InterPro" id="IPR029058">
    <property type="entry name" value="AB_hydrolase_fold"/>
</dbReference>
<feature type="domain" description="AB hydrolase-1" evidence="1">
    <location>
        <begin position="34"/>
        <end position="171"/>
    </location>
</feature>
<comment type="caution">
    <text evidence="2">The sequence shown here is derived from an EMBL/GenBank/DDBJ whole genome shotgun (WGS) entry which is preliminary data.</text>
</comment>
<dbReference type="Gene3D" id="3.40.50.1820">
    <property type="entry name" value="alpha/beta hydrolase"/>
    <property type="match status" value="1"/>
</dbReference>
<proteinExistence type="predicted"/>
<dbReference type="EMBL" id="SNYN01000002">
    <property type="protein sequence ID" value="TDQ54324.1"/>
    <property type="molecule type" value="Genomic_DNA"/>
</dbReference>
<evidence type="ECO:0000313" key="2">
    <source>
        <dbReference type="EMBL" id="TDQ54324.1"/>
    </source>
</evidence>
<dbReference type="GO" id="GO:0003824">
    <property type="term" value="F:catalytic activity"/>
    <property type="evidence" value="ECO:0007669"/>
    <property type="project" value="UniProtKB-ARBA"/>
</dbReference>
<dbReference type="PANTHER" id="PTHR43433">
    <property type="entry name" value="HYDROLASE, ALPHA/BETA FOLD FAMILY PROTEIN"/>
    <property type="match status" value="1"/>
</dbReference>
<dbReference type="AlphaFoldDB" id="A0A4R6V2C8"/>
<keyword evidence="3" id="KW-1185">Reference proteome</keyword>
<evidence type="ECO:0000259" key="1">
    <source>
        <dbReference type="Pfam" id="PF00561"/>
    </source>
</evidence>
<accession>A0A4R6V2C8</accession>
<evidence type="ECO:0000313" key="3">
    <source>
        <dbReference type="Proteomes" id="UP000295281"/>
    </source>
</evidence>
<name>A0A4R6V2C8_9ACTN</name>
<dbReference type="Pfam" id="PF00561">
    <property type="entry name" value="Abhydrolase_1"/>
    <property type="match status" value="1"/>
</dbReference>
<sequence>MEPDVTEPDRAGAVKLPDGRRLGWARWGPADGTPVLFFSGAGMGRRLGFGADALPALGARLIAVDRPGLGASDPAPGRTLDDWVRDIGGLAAALDLPAFRIAAFSQGAPFALACAAAGVAEAVAVVSGQDDLRHPDLAGLLAPDVAGMLSAAEADPAGFEASFSGVGPDLLRRLVVDMSSEADAAVYTAPAFSEAYARCLADGFAQGAAGYARDLALGMAPWPFTPERITVPVDLWYGGRDASPVHSPDHGATLARRIPAARRRLLPEAGGALLWTHAGEILSALLGSGPDTR</sequence>
<dbReference type="SUPFAM" id="SSF53474">
    <property type="entry name" value="alpha/beta-Hydrolases"/>
    <property type="match status" value="1"/>
</dbReference>
<reference evidence="2 3" key="1">
    <citation type="submission" date="2019-03" db="EMBL/GenBank/DDBJ databases">
        <title>Genomic Encyclopedia of Type Strains, Phase IV (KMG-IV): sequencing the most valuable type-strain genomes for metagenomic binning, comparative biology and taxonomic classification.</title>
        <authorList>
            <person name="Goeker M."/>
        </authorList>
    </citation>
    <scope>NUCLEOTIDE SEQUENCE [LARGE SCALE GENOMIC DNA]</scope>
    <source>
        <strain evidence="2 3">DSM 46770</strain>
    </source>
</reference>
<dbReference type="InterPro" id="IPR050471">
    <property type="entry name" value="AB_hydrolase"/>
</dbReference>
<organism evidence="2 3">
    <name type="scientific">Actinorugispora endophytica</name>
    <dbReference type="NCBI Taxonomy" id="1605990"/>
    <lineage>
        <taxon>Bacteria</taxon>
        <taxon>Bacillati</taxon>
        <taxon>Actinomycetota</taxon>
        <taxon>Actinomycetes</taxon>
        <taxon>Streptosporangiales</taxon>
        <taxon>Nocardiopsidaceae</taxon>
        <taxon>Actinorugispora</taxon>
    </lineage>
</organism>
<dbReference type="Proteomes" id="UP000295281">
    <property type="component" value="Unassembled WGS sequence"/>
</dbReference>
<gene>
    <name evidence="2" type="ORF">EV190_102158</name>
</gene>
<dbReference type="PANTHER" id="PTHR43433:SF10">
    <property type="entry name" value="AB HYDROLASE-1 DOMAIN-CONTAINING PROTEIN"/>
    <property type="match status" value="1"/>
</dbReference>
<dbReference type="RefSeq" id="WP_133740315.1">
    <property type="nucleotide sequence ID" value="NZ_SNYN01000002.1"/>
</dbReference>
<dbReference type="InterPro" id="IPR000073">
    <property type="entry name" value="AB_hydrolase_1"/>
</dbReference>